<evidence type="ECO:0000313" key="1">
    <source>
        <dbReference type="EMBL" id="MBS0125627.1"/>
    </source>
</evidence>
<gene>
    <name evidence="1" type="ORF">KB874_16190</name>
</gene>
<dbReference type="AlphaFoldDB" id="A0A8J8B8L1"/>
<accession>A0A8J8B8L1</accession>
<dbReference type="EMBL" id="JAGTUU010000006">
    <property type="protein sequence ID" value="MBS0125627.1"/>
    <property type="molecule type" value="Genomic_DNA"/>
</dbReference>
<protein>
    <submittedName>
        <fullName evidence="1">Ferredoxin</fullName>
    </submittedName>
</protein>
<name>A0A8J8B8L1_9RHOB</name>
<organism evidence="1 2">
    <name type="scientific">Thetidibacter halocola</name>
    <dbReference type="NCBI Taxonomy" id="2827239"/>
    <lineage>
        <taxon>Bacteria</taxon>
        <taxon>Pseudomonadati</taxon>
        <taxon>Pseudomonadota</taxon>
        <taxon>Alphaproteobacteria</taxon>
        <taxon>Rhodobacterales</taxon>
        <taxon>Roseobacteraceae</taxon>
        <taxon>Thetidibacter</taxon>
    </lineage>
</organism>
<reference evidence="1" key="1">
    <citation type="submission" date="2021-04" db="EMBL/GenBank/DDBJ databases">
        <authorList>
            <person name="Yoon J."/>
        </authorList>
    </citation>
    <scope>NUCLEOTIDE SEQUENCE</scope>
    <source>
        <strain evidence="1">KMU-90</strain>
    </source>
</reference>
<sequence length="217" mass="22781">MTLAPLSREAAACALSVRGAFHPTAEDGAPDGTGTLILLGPDEPDFWPVFAASPEYGDGAPDPLDRWSKRVIGILAARWGGMAVFPSDGPPWPPFIGWALRSGRAWVAPVGLLVHEAAGLFASYRGAVVLPDRLDLPAAPAMPCDTCAAKPCETACPVGAMAPGQAYDVATCKAHVTSEAGRECRQGCLVRRACPVSRAFGRLPEQSAFHMRAFLGD</sequence>
<dbReference type="RefSeq" id="WP_212537587.1">
    <property type="nucleotide sequence ID" value="NZ_JAGTUU010000006.1"/>
</dbReference>
<comment type="caution">
    <text evidence="1">The sequence shown here is derived from an EMBL/GenBank/DDBJ whole genome shotgun (WGS) entry which is preliminary data.</text>
</comment>
<keyword evidence="2" id="KW-1185">Reference proteome</keyword>
<evidence type="ECO:0000313" key="2">
    <source>
        <dbReference type="Proteomes" id="UP000681356"/>
    </source>
</evidence>
<dbReference type="Proteomes" id="UP000681356">
    <property type="component" value="Unassembled WGS sequence"/>
</dbReference>
<proteinExistence type="predicted"/>